<dbReference type="AlphaFoldDB" id="A0A1N5ZD03"/>
<dbReference type="EMBL" id="FSQT01000002">
    <property type="protein sequence ID" value="SIN19663.1"/>
    <property type="molecule type" value="Genomic_DNA"/>
</dbReference>
<evidence type="ECO:0000313" key="3">
    <source>
        <dbReference type="Proteomes" id="UP000185124"/>
    </source>
</evidence>
<evidence type="ECO:0000313" key="2">
    <source>
        <dbReference type="EMBL" id="SIN19663.1"/>
    </source>
</evidence>
<protein>
    <submittedName>
        <fullName evidence="2">Uncharacterized protein</fullName>
    </submittedName>
</protein>
<proteinExistence type="predicted"/>
<feature type="compositionally biased region" description="Basic and acidic residues" evidence="1">
    <location>
        <begin position="143"/>
        <end position="158"/>
    </location>
</feature>
<gene>
    <name evidence="2" type="ORF">SAMN04489832_3870</name>
</gene>
<feature type="region of interest" description="Disordered" evidence="1">
    <location>
        <begin position="137"/>
        <end position="220"/>
    </location>
</feature>
<accession>A0A1N5ZD03</accession>
<name>A0A1N5ZD03_9ACTN</name>
<keyword evidence="3" id="KW-1185">Reference proteome</keyword>
<sequence>MASVAGRAAASTRDAFPPLPRAVVQSFYRRMRAVAPAAVGAIERDRAADAERAFADTACGRLARSLDDAGLRALGMWTHHWCMRFYDDDTRVGRRLVREIAVRSGLGWTADEVRWMLRESVWAGPAAAERFTLPRAAAAQLPPEERPFGELRPGHWPESEPAEGQRTADPVEGHPTGTEPDRPAQSDPSAEATSGRAGGGEPTGRIAGAMALVPRQRRAG</sequence>
<reference evidence="3" key="1">
    <citation type="submission" date="2016-12" db="EMBL/GenBank/DDBJ databases">
        <authorList>
            <person name="Varghese N."/>
            <person name="Submissions S."/>
        </authorList>
    </citation>
    <scope>NUCLEOTIDE SEQUENCE [LARGE SCALE GENOMIC DNA]</scope>
    <source>
        <strain evidence="3">DSM 45599</strain>
    </source>
</reference>
<dbReference type="STRING" id="709881.SAMN04489832_3870"/>
<evidence type="ECO:0000256" key="1">
    <source>
        <dbReference type="SAM" id="MobiDB-lite"/>
    </source>
</evidence>
<dbReference type="Proteomes" id="UP000185124">
    <property type="component" value="Unassembled WGS sequence"/>
</dbReference>
<organism evidence="2 3">
    <name type="scientific">Micromonospora cremea</name>
    <dbReference type="NCBI Taxonomy" id="709881"/>
    <lineage>
        <taxon>Bacteria</taxon>
        <taxon>Bacillati</taxon>
        <taxon>Actinomycetota</taxon>
        <taxon>Actinomycetes</taxon>
        <taxon>Micromonosporales</taxon>
        <taxon>Micromonosporaceae</taxon>
        <taxon>Micromonospora</taxon>
    </lineage>
</organism>